<accession>A0A6J6D2L7</accession>
<reference evidence="2" key="1">
    <citation type="submission" date="2020-05" db="EMBL/GenBank/DDBJ databases">
        <authorList>
            <person name="Chiriac C."/>
            <person name="Salcher M."/>
            <person name="Ghai R."/>
            <person name="Kavagutti S V."/>
        </authorList>
    </citation>
    <scope>NUCLEOTIDE SEQUENCE</scope>
</reference>
<evidence type="ECO:0000313" key="2">
    <source>
        <dbReference type="EMBL" id="CAB4558080.1"/>
    </source>
</evidence>
<sequence>MHPKTDGASGAETAAAATPNKIGSGAQIRNAVSESGV</sequence>
<feature type="compositionally biased region" description="Low complexity" evidence="1">
    <location>
        <begin position="7"/>
        <end position="18"/>
    </location>
</feature>
<proteinExistence type="predicted"/>
<evidence type="ECO:0000256" key="1">
    <source>
        <dbReference type="SAM" id="MobiDB-lite"/>
    </source>
</evidence>
<protein>
    <submittedName>
        <fullName evidence="2">Unannotated protein</fullName>
    </submittedName>
</protein>
<name>A0A6J6D2L7_9ZZZZ</name>
<dbReference type="EMBL" id="CAEZSF010000305">
    <property type="protein sequence ID" value="CAB4558080.1"/>
    <property type="molecule type" value="Genomic_DNA"/>
</dbReference>
<dbReference type="AlphaFoldDB" id="A0A6J6D2L7"/>
<feature type="region of interest" description="Disordered" evidence="1">
    <location>
        <begin position="1"/>
        <end position="37"/>
    </location>
</feature>
<gene>
    <name evidence="2" type="ORF">UFOPK1358_02045</name>
</gene>
<organism evidence="2">
    <name type="scientific">freshwater metagenome</name>
    <dbReference type="NCBI Taxonomy" id="449393"/>
    <lineage>
        <taxon>unclassified sequences</taxon>
        <taxon>metagenomes</taxon>
        <taxon>ecological metagenomes</taxon>
    </lineage>
</organism>